<proteinExistence type="predicted"/>
<reference evidence="1 2" key="1">
    <citation type="submission" date="2016-01" db="EMBL/GenBank/DDBJ databases">
        <title>Mycobacterium immunogenum strain CD11_6 genome sequencing and assembly.</title>
        <authorList>
            <person name="Kaur G."/>
            <person name="Nair G.R."/>
            <person name="Mayilraj S."/>
        </authorList>
    </citation>
    <scope>NUCLEOTIDE SEQUENCE [LARGE SCALE GENOMIC DNA]</scope>
    <source>
        <strain evidence="1 2">CD11-6</strain>
    </source>
</reference>
<gene>
    <name evidence="1" type="ORF">AWB85_21310</name>
</gene>
<comment type="caution">
    <text evidence="1">The sequence shown here is derived from an EMBL/GenBank/DDBJ whole genome shotgun (WGS) entry which is preliminary data.</text>
</comment>
<sequence length="61" mass="6778">MMRLKVKGLLVYRRINRHVMLARDGHAVPRPRTYDPVVVVVAAAVHGHHQTGGIASPFVLI</sequence>
<evidence type="ECO:0000313" key="2">
    <source>
        <dbReference type="Proteomes" id="UP000186919"/>
    </source>
</evidence>
<dbReference type="Proteomes" id="UP000186919">
    <property type="component" value="Unassembled WGS sequence"/>
</dbReference>
<organism evidence="1 2">
    <name type="scientific">Mycobacteroides immunogenum</name>
    <dbReference type="NCBI Taxonomy" id="83262"/>
    <lineage>
        <taxon>Bacteria</taxon>
        <taxon>Bacillati</taxon>
        <taxon>Actinomycetota</taxon>
        <taxon>Actinomycetes</taxon>
        <taxon>Mycobacteriales</taxon>
        <taxon>Mycobacteriaceae</taxon>
        <taxon>Mycobacteroides</taxon>
    </lineage>
</organism>
<accession>A0A179VGB5</accession>
<name>A0A179VGB5_9MYCO</name>
<dbReference type="EMBL" id="LQYE01000007">
    <property type="protein sequence ID" value="OAT69306.1"/>
    <property type="molecule type" value="Genomic_DNA"/>
</dbReference>
<evidence type="ECO:0000313" key="1">
    <source>
        <dbReference type="EMBL" id="OAT69306.1"/>
    </source>
</evidence>
<dbReference type="AlphaFoldDB" id="A0A179VGB5"/>
<protein>
    <submittedName>
        <fullName evidence="1">Uncharacterized protein</fullName>
    </submittedName>
</protein>